<accession>A0A6P4CL61</accession>
<keyword evidence="1" id="KW-0862">Zinc</keyword>
<evidence type="ECO:0000313" key="4">
    <source>
        <dbReference type="RefSeq" id="XP_015953373.1"/>
    </source>
</evidence>
<dbReference type="GeneID" id="107477819"/>
<dbReference type="Pfam" id="PF08284">
    <property type="entry name" value="RVP_2"/>
    <property type="match status" value="1"/>
</dbReference>
<evidence type="ECO:0000256" key="1">
    <source>
        <dbReference type="PROSITE-ProRule" id="PRU00047"/>
    </source>
</evidence>
<dbReference type="InterPro" id="IPR036875">
    <property type="entry name" value="Znf_CCHC_sf"/>
</dbReference>
<protein>
    <submittedName>
        <fullName evidence="4">Uncharacterized protein LOC107477819</fullName>
    </submittedName>
</protein>
<feature type="domain" description="CCHC-type" evidence="2">
    <location>
        <begin position="147"/>
        <end position="162"/>
    </location>
</feature>
<reference evidence="4" key="2">
    <citation type="submission" date="2025-08" db="UniProtKB">
        <authorList>
            <consortium name="RefSeq"/>
        </authorList>
    </citation>
    <scope>IDENTIFICATION</scope>
    <source>
        <tissue evidence="4">Whole plant</tissue>
    </source>
</reference>
<dbReference type="KEGG" id="adu:107477819"/>
<organism evidence="3 4">
    <name type="scientific">Arachis duranensis</name>
    <name type="common">Wild peanut</name>
    <dbReference type="NCBI Taxonomy" id="130453"/>
    <lineage>
        <taxon>Eukaryota</taxon>
        <taxon>Viridiplantae</taxon>
        <taxon>Streptophyta</taxon>
        <taxon>Embryophyta</taxon>
        <taxon>Tracheophyta</taxon>
        <taxon>Spermatophyta</taxon>
        <taxon>Magnoliopsida</taxon>
        <taxon>eudicotyledons</taxon>
        <taxon>Gunneridae</taxon>
        <taxon>Pentapetalae</taxon>
        <taxon>rosids</taxon>
        <taxon>fabids</taxon>
        <taxon>Fabales</taxon>
        <taxon>Fabaceae</taxon>
        <taxon>Papilionoideae</taxon>
        <taxon>50 kb inversion clade</taxon>
        <taxon>dalbergioids sensu lato</taxon>
        <taxon>Dalbergieae</taxon>
        <taxon>Pterocarpus clade</taxon>
        <taxon>Arachis</taxon>
    </lineage>
</organism>
<dbReference type="RefSeq" id="XP_015953373.1">
    <property type="nucleotide sequence ID" value="XM_016097887.1"/>
</dbReference>
<dbReference type="CDD" id="cd00303">
    <property type="entry name" value="retropepsin_like"/>
    <property type="match status" value="1"/>
</dbReference>
<dbReference type="GO" id="GO:0003676">
    <property type="term" value="F:nucleic acid binding"/>
    <property type="evidence" value="ECO:0007669"/>
    <property type="project" value="InterPro"/>
</dbReference>
<dbReference type="OrthoDB" id="1435896at2759"/>
<dbReference type="Gene3D" id="4.10.60.10">
    <property type="entry name" value="Zinc finger, CCHC-type"/>
    <property type="match status" value="1"/>
</dbReference>
<dbReference type="PROSITE" id="PS50158">
    <property type="entry name" value="ZF_CCHC"/>
    <property type="match status" value="1"/>
</dbReference>
<dbReference type="Pfam" id="PF00098">
    <property type="entry name" value="zf-CCHC"/>
    <property type="match status" value="1"/>
</dbReference>
<evidence type="ECO:0000259" key="2">
    <source>
        <dbReference type="PROSITE" id="PS50158"/>
    </source>
</evidence>
<evidence type="ECO:0000313" key="3">
    <source>
        <dbReference type="Proteomes" id="UP000515211"/>
    </source>
</evidence>
<dbReference type="AlphaFoldDB" id="A0A6P4CL61"/>
<dbReference type="InterPro" id="IPR021109">
    <property type="entry name" value="Peptidase_aspartic_dom_sf"/>
</dbReference>
<dbReference type="SUPFAM" id="SSF57756">
    <property type="entry name" value="Retrovirus zinc finger-like domains"/>
    <property type="match status" value="1"/>
</dbReference>
<dbReference type="Proteomes" id="UP000515211">
    <property type="component" value="Chromosome 3"/>
</dbReference>
<sequence length="329" mass="36530">MSVSEYTDKFEELFRFSRMCKGTPGGYEEWKCVKFEGGLRSDMFSSVGPMEIRTFSELVNKCRVAEECVKKAATERGSHKVSFPHNRGKNFAPIGPPFKWGASFKRANNNNNSQGRRFGKQPQNEQACVECVSHHPRTPCKAGWGLCYNCGKAGHKAANCPEKQKQGAGKAQQTGRVFTTSAIGADGSETLIRATHSFIIFDKASELGLKIVVLGYDLKVYNATHEAMVTRLGCPQVSFRFMQRDFVHNLICLSMIGLDLILGLDWLSENHVLLDCSSKLVIFMPEDTEVPIVLNSYYLNSMMVNCSGTKCQGILLLTAGVLGDDQRLE</sequence>
<dbReference type="InterPro" id="IPR001878">
    <property type="entry name" value="Znf_CCHC"/>
</dbReference>
<dbReference type="SMART" id="SM00343">
    <property type="entry name" value="ZnF_C2HC"/>
    <property type="match status" value="1"/>
</dbReference>
<dbReference type="InterPro" id="IPR032567">
    <property type="entry name" value="RTL1-rel"/>
</dbReference>
<keyword evidence="1" id="KW-0479">Metal-binding</keyword>
<name>A0A6P4CL61_ARADU</name>
<dbReference type="Gene3D" id="2.40.70.10">
    <property type="entry name" value="Acid Proteases"/>
    <property type="match status" value="1"/>
</dbReference>
<dbReference type="PANTHER" id="PTHR15503:SF42">
    <property type="entry name" value="ZINC FINGER, CCHC-TYPE, RETROTRANSPOSON GAG DOMAIN, ASPARTIC PEPTIDASE DOMAIN PROTEIN-RELATED"/>
    <property type="match status" value="1"/>
</dbReference>
<keyword evidence="3" id="KW-1185">Reference proteome</keyword>
<proteinExistence type="predicted"/>
<gene>
    <name evidence="4" type="primary">LOC107477819</name>
</gene>
<keyword evidence="1" id="KW-0863">Zinc-finger</keyword>
<dbReference type="PANTHER" id="PTHR15503">
    <property type="entry name" value="LDOC1 RELATED"/>
    <property type="match status" value="1"/>
</dbReference>
<reference evidence="3" key="1">
    <citation type="journal article" date="2016" name="Nat. Genet.">
        <title>The genome sequences of Arachis duranensis and Arachis ipaensis, the diploid ancestors of cultivated peanut.</title>
        <authorList>
            <person name="Bertioli D.J."/>
            <person name="Cannon S.B."/>
            <person name="Froenicke L."/>
            <person name="Huang G."/>
            <person name="Farmer A.D."/>
            <person name="Cannon E.K."/>
            <person name="Liu X."/>
            <person name="Gao D."/>
            <person name="Clevenger J."/>
            <person name="Dash S."/>
            <person name="Ren L."/>
            <person name="Moretzsohn M.C."/>
            <person name="Shirasawa K."/>
            <person name="Huang W."/>
            <person name="Vidigal B."/>
            <person name="Abernathy B."/>
            <person name="Chu Y."/>
            <person name="Niederhuth C.E."/>
            <person name="Umale P."/>
            <person name="Araujo A.C."/>
            <person name="Kozik A."/>
            <person name="Kim K.D."/>
            <person name="Burow M.D."/>
            <person name="Varshney R.K."/>
            <person name="Wang X."/>
            <person name="Zhang X."/>
            <person name="Barkley N."/>
            <person name="Guimaraes P.M."/>
            <person name="Isobe S."/>
            <person name="Guo B."/>
            <person name="Liao B."/>
            <person name="Stalker H.T."/>
            <person name="Schmitz R.J."/>
            <person name="Scheffler B.E."/>
            <person name="Leal-Bertioli S.C."/>
            <person name="Xun X."/>
            <person name="Jackson S.A."/>
            <person name="Michelmore R."/>
            <person name="Ozias-Akins P."/>
        </authorList>
    </citation>
    <scope>NUCLEOTIDE SEQUENCE [LARGE SCALE GENOMIC DNA]</scope>
    <source>
        <strain evidence="3">cv. V14167</strain>
    </source>
</reference>
<dbReference type="GO" id="GO:0008270">
    <property type="term" value="F:zinc ion binding"/>
    <property type="evidence" value="ECO:0007669"/>
    <property type="project" value="UniProtKB-KW"/>
</dbReference>